<dbReference type="AlphaFoldDB" id="A0ABD2LQR7"/>
<dbReference type="GO" id="GO:0016020">
    <property type="term" value="C:membrane"/>
    <property type="evidence" value="ECO:0007669"/>
    <property type="project" value="UniProtKB-SubCell"/>
</dbReference>
<accession>A0ABD2LQR7</accession>
<evidence type="ECO:0000256" key="5">
    <source>
        <dbReference type="SAM" id="Phobius"/>
    </source>
</evidence>
<dbReference type="EMBL" id="JBICBT010000317">
    <property type="protein sequence ID" value="KAL3117586.1"/>
    <property type="molecule type" value="Genomic_DNA"/>
</dbReference>
<feature type="domain" description="Calcineurin-like phosphoesterase" evidence="6">
    <location>
        <begin position="51"/>
        <end position="232"/>
    </location>
</feature>
<comment type="caution">
    <text evidence="7">The sequence shown here is derived from an EMBL/GenBank/DDBJ whole genome shotgun (WGS) entry which is preliminary data.</text>
</comment>
<comment type="subcellular location">
    <subcellularLocation>
        <location evidence="1">Membrane</location>
        <topology evidence="1">Multi-pass membrane protein</topology>
    </subcellularLocation>
</comment>
<evidence type="ECO:0000256" key="2">
    <source>
        <dbReference type="ARBA" id="ARBA00022692"/>
    </source>
</evidence>
<dbReference type="InterPro" id="IPR004843">
    <property type="entry name" value="Calcineurin-like_PHP"/>
</dbReference>
<dbReference type="InterPro" id="IPR029052">
    <property type="entry name" value="Metallo-depent_PP-like"/>
</dbReference>
<keyword evidence="2 5" id="KW-0812">Transmembrane</keyword>
<proteinExistence type="predicted"/>
<reference evidence="7 8" key="1">
    <citation type="submission" date="2024-10" db="EMBL/GenBank/DDBJ databases">
        <authorList>
            <person name="Kim D."/>
        </authorList>
    </citation>
    <scope>NUCLEOTIDE SEQUENCE [LARGE SCALE GENOMIC DNA]</scope>
    <source>
        <strain evidence="7">BH-2024</strain>
    </source>
</reference>
<dbReference type="Proteomes" id="UP001620626">
    <property type="component" value="Unassembled WGS sequence"/>
</dbReference>
<dbReference type="Pfam" id="PF00149">
    <property type="entry name" value="Metallophos"/>
    <property type="match status" value="1"/>
</dbReference>
<name>A0ABD2LQR7_9BILA</name>
<evidence type="ECO:0000313" key="8">
    <source>
        <dbReference type="Proteomes" id="UP001620626"/>
    </source>
</evidence>
<evidence type="ECO:0000259" key="6">
    <source>
        <dbReference type="Pfam" id="PF00149"/>
    </source>
</evidence>
<evidence type="ECO:0000256" key="1">
    <source>
        <dbReference type="ARBA" id="ARBA00004141"/>
    </source>
</evidence>
<dbReference type="PANTHER" id="PTHR13315:SF4">
    <property type="entry name" value="METALLOPHOSPHOESTERASE, ISOFORM E"/>
    <property type="match status" value="1"/>
</dbReference>
<feature type="transmembrane region" description="Helical" evidence="5">
    <location>
        <begin position="12"/>
        <end position="38"/>
    </location>
</feature>
<evidence type="ECO:0000256" key="3">
    <source>
        <dbReference type="ARBA" id="ARBA00022989"/>
    </source>
</evidence>
<keyword evidence="8" id="KW-1185">Reference proteome</keyword>
<gene>
    <name evidence="7" type="ORF">niasHT_001487</name>
</gene>
<dbReference type="InterPro" id="IPR033308">
    <property type="entry name" value="PGAP5/Cdc1/Ted1"/>
</dbReference>
<evidence type="ECO:0000313" key="7">
    <source>
        <dbReference type="EMBL" id="KAL3117586.1"/>
    </source>
</evidence>
<keyword evidence="4 5" id="KW-0472">Membrane</keyword>
<feature type="transmembrane region" description="Helical" evidence="5">
    <location>
        <begin position="329"/>
        <end position="349"/>
    </location>
</feature>
<dbReference type="SUPFAM" id="SSF56300">
    <property type="entry name" value="Metallo-dependent phosphatases"/>
    <property type="match status" value="1"/>
</dbReference>
<evidence type="ECO:0000256" key="4">
    <source>
        <dbReference type="ARBA" id="ARBA00023136"/>
    </source>
</evidence>
<protein>
    <recommendedName>
        <fullName evidence="6">Calcineurin-like phosphoesterase domain-containing protein</fullName>
    </recommendedName>
</protein>
<keyword evidence="3 5" id="KW-1133">Transmembrane helix</keyword>
<sequence>MVLRRHRPFFRSFVPLLICLLPCLVVELFSFWAASFLWQIPPISNPNSVVILIISDPQLIGHINEPGWTGIVSRWDSDSRAVRPDLEVFLGDLFDEGVLLGGDERQFVDTRERFMKIFPLSKCSTNRIYLPGDNDIGGEMEPVYAELYERFKRHFPPHFTNSSDNFKRFITIYESDVFNFGAANRICCDHSSAGTNTVRLFLSHFPILAHATAKTEQQLWPINVVLSAHDHTTGIYMQWRHSQQRQRNAASAAVLPDHIADVQWKWTVSMFAPHTLPLIEFKSPTVSYRMGVPKMGYGLLVVTPFITNGTALVQFSVLWLPSRLLQLRMFLWLAVLGLLCTVLSLCGCFRRCEIRMKLLLTNYKLCRR</sequence>
<organism evidence="7 8">
    <name type="scientific">Heterodera trifolii</name>
    <dbReference type="NCBI Taxonomy" id="157864"/>
    <lineage>
        <taxon>Eukaryota</taxon>
        <taxon>Metazoa</taxon>
        <taxon>Ecdysozoa</taxon>
        <taxon>Nematoda</taxon>
        <taxon>Chromadorea</taxon>
        <taxon>Rhabditida</taxon>
        <taxon>Tylenchina</taxon>
        <taxon>Tylenchomorpha</taxon>
        <taxon>Tylenchoidea</taxon>
        <taxon>Heteroderidae</taxon>
        <taxon>Heteroderinae</taxon>
        <taxon>Heterodera</taxon>
    </lineage>
</organism>
<dbReference type="PANTHER" id="PTHR13315">
    <property type="entry name" value="METALLO PHOSPHOESTERASE RELATED"/>
    <property type="match status" value="1"/>
</dbReference>